<dbReference type="Proteomes" id="UP001281147">
    <property type="component" value="Unassembled WGS sequence"/>
</dbReference>
<protein>
    <submittedName>
        <fullName evidence="1">Uncharacterized protein</fullName>
    </submittedName>
</protein>
<organism evidence="1 2">
    <name type="scientific">Vermiconidia calcicola</name>
    <dbReference type="NCBI Taxonomy" id="1690605"/>
    <lineage>
        <taxon>Eukaryota</taxon>
        <taxon>Fungi</taxon>
        <taxon>Dikarya</taxon>
        <taxon>Ascomycota</taxon>
        <taxon>Pezizomycotina</taxon>
        <taxon>Dothideomycetes</taxon>
        <taxon>Dothideomycetidae</taxon>
        <taxon>Mycosphaerellales</taxon>
        <taxon>Extremaceae</taxon>
        <taxon>Vermiconidia</taxon>
    </lineage>
</organism>
<name>A0ACC3NIG0_9PEZI</name>
<sequence length="520" mass="60119">MLDNTWPQYIFIRTCVFVLQWIGPLCFGYTACTIGKAWPALPAITAFRGWCAAESVFMLFFLWYRRHLQREAIHPPPRSEEERRALFAHMTGEVHDLDKFMSGWFRGARPENIGREDMKHFLNWAFWDGRADMTEGSGDWKELEEYVDEVEAMMRRPFQPGCGAVNALRLTLDPIDMECRTLFWYFLMLMLDMITHCLMRFHGFQYFKTTVMSLQTWPPRPATWVEPERSPASTLSYWIRPHTSKTRLPILYIHGIGVGLIPHVDFLHELDAALNADDPSDGEIGILAIELLQISSRITKPVLTRPEFLRELTEVLDFHKYDRFVLASHSYGSVLSTHILNDRTLASRVSATLLIDPVSVLLHMPDVAYNFTVRPPKHAKEWQLWYFASKDPGVAHTLGRHFFWSENALWRDRIMELVQSGTRVTASLAGQDLIVDTEAVGAYLTKQQLPDPVMTHDDDGRKQMELQTSEETSGDWKQKPWRGKGLEIIWWEGLDHGSIFERPETRAKLVDVLVEYSKGS</sequence>
<evidence type="ECO:0000313" key="1">
    <source>
        <dbReference type="EMBL" id="KAK3717590.1"/>
    </source>
</evidence>
<accession>A0ACC3NIG0</accession>
<evidence type="ECO:0000313" key="2">
    <source>
        <dbReference type="Proteomes" id="UP001281147"/>
    </source>
</evidence>
<comment type="caution">
    <text evidence="1">The sequence shown here is derived from an EMBL/GenBank/DDBJ whole genome shotgun (WGS) entry which is preliminary data.</text>
</comment>
<reference evidence="1" key="1">
    <citation type="submission" date="2023-07" db="EMBL/GenBank/DDBJ databases">
        <title>Black Yeasts Isolated from many extreme environments.</title>
        <authorList>
            <person name="Coleine C."/>
            <person name="Stajich J.E."/>
            <person name="Selbmann L."/>
        </authorList>
    </citation>
    <scope>NUCLEOTIDE SEQUENCE</scope>
    <source>
        <strain evidence="1">CCFEE 5714</strain>
    </source>
</reference>
<keyword evidence="2" id="KW-1185">Reference proteome</keyword>
<dbReference type="EMBL" id="JAUTXU010000036">
    <property type="protein sequence ID" value="KAK3717590.1"/>
    <property type="molecule type" value="Genomic_DNA"/>
</dbReference>
<gene>
    <name evidence="1" type="ORF">LTR37_005656</name>
</gene>
<proteinExistence type="predicted"/>